<dbReference type="InterPro" id="IPR036444">
    <property type="entry name" value="PLipase_A2_dom_sf"/>
</dbReference>
<evidence type="ECO:0000313" key="2">
    <source>
        <dbReference type="EMBL" id="GAA5062582.1"/>
    </source>
</evidence>
<sequence>MLLGPAPQASAADAPAITAPENAAASIAVTDLTSGGPGSVRAMPADFGATSGYQPVLADGMVLNPGGDCSSPVTLPTEFDAACKAHDLGYDLLRYAQKRGEPLGPWARQAIDATLDRHMHQACETRADSFSRTRCEAMADIANTAVDLNSRRQDYGAPVREEFLDNADAAATNEWWQFAMVVPGVLGLGAVFTVRTRRRLAATAAARRVDPVDTLAIP</sequence>
<gene>
    <name evidence="2" type="ORF">GCM10023318_46400</name>
</gene>
<dbReference type="Proteomes" id="UP001500603">
    <property type="component" value="Unassembled WGS sequence"/>
</dbReference>
<keyword evidence="1" id="KW-0812">Transmembrane</keyword>
<evidence type="ECO:0008006" key="4">
    <source>
        <dbReference type="Google" id="ProtNLM"/>
    </source>
</evidence>
<proteinExistence type="predicted"/>
<reference evidence="3" key="1">
    <citation type="journal article" date="2019" name="Int. J. Syst. Evol. Microbiol.">
        <title>The Global Catalogue of Microorganisms (GCM) 10K type strain sequencing project: providing services to taxonomists for standard genome sequencing and annotation.</title>
        <authorList>
            <consortium name="The Broad Institute Genomics Platform"/>
            <consortium name="The Broad Institute Genome Sequencing Center for Infectious Disease"/>
            <person name="Wu L."/>
            <person name="Ma J."/>
        </authorList>
    </citation>
    <scope>NUCLEOTIDE SEQUENCE [LARGE SCALE GENOMIC DNA]</scope>
    <source>
        <strain evidence="3">JCM 18298</strain>
    </source>
</reference>
<name>A0ABP9KNG7_9NOCA</name>
<feature type="transmembrane region" description="Helical" evidence="1">
    <location>
        <begin position="175"/>
        <end position="194"/>
    </location>
</feature>
<accession>A0ABP9KNG7</accession>
<dbReference type="SUPFAM" id="SSF48619">
    <property type="entry name" value="Phospholipase A2, PLA2"/>
    <property type="match status" value="1"/>
</dbReference>
<keyword evidence="1" id="KW-1133">Transmembrane helix</keyword>
<comment type="caution">
    <text evidence="2">The sequence shown here is derived from an EMBL/GenBank/DDBJ whole genome shotgun (WGS) entry which is preliminary data.</text>
</comment>
<keyword evidence="1" id="KW-0472">Membrane</keyword>
<dbReference type="Gene3D" id="1.20.90.10">
    <property type="entry name" value="Phospholipase A2 domain"/>
    <property type="match status" value="1"/>
</dbReference>
<protein>
    <recommendedName>
        <fullName evidence="4">Phospholipase</fullName>
    </recommendedName>
</protein>
<organism evidence="2 3">
    <name type="scientific">Nocardia callitridis</name>
    <dbReference type="NCBI Taxonomy" id="648753"/>
    <lineage>
        <taxon>Bacteria</taxon>
        <taxon>Bacillati</taxon>
        <taxon>Actinomycetota</taxon>
        <taxon>Actinomycetes</taxon>
        <taxon>Mycobacteriales</taxon>
        <taxon>Nocardiaceae</taxon>
        <taxon>Nocardia</taxon>
    </lineage>
</organism>
<keyword evidence="3" id="KW-1185">Reference proteome</keyword>
<evidence type="ECO:0000313" key="3">
    <source>
        <dbReference type="Proteomes" id="UP001500603"/>
    </source>
</evidence>
<dbReference type="EMBL" id="BAABJM010000005">
    <property type="protein sequence ID" value="GAA5062582.1"/>
    <property type="molecule type" value="Genomic_DNA"/>
</dbReference>
<evidence type="ECO:0000256" key="1">
    <source>
        <dbReference type="SAM" id="Phobius"/>
    </source>
</evidence>